<comment type="caution">
    <text evidence="1">The sequence shown here is derived from an EMBL/GenBank/DDBJ whole genome shotgun (WGS) entry which is preliminary data.</text>
</comment>
<name>A0A938B0Y6_UNCTE</name>
<dbReference type="GO" id="GO:0006355">
    <property type="term" value="P:regulation of DNA-templated transcription"/>
    <property type="evidence" value="ECO:0007669"/>
    <property type="project" value="InterPro"/>
</dbReference>
<gene>
    <name evidence="1" type="ORF">FJZ47_10940</name>
</gene>
<evidence type="ECO:0000313" key="1">
    <source>
        <dbReference type="EMBL" id="MBM3224307.1"/>
    </source>
</evidence>
<accession>A0A938B0Y6</accession>
<reference evidence="1" key="1">
    <citation type="submission" date="2019-03" db="EMBL/GenBank/DDBJ databases">
        <title>Lake Tanganyika Metagenome-Assembled Genomes (MAGs).</title>
        <authorList>
            <person name="Tran P."/>
        </authorList>
    </citation>
    <scope>NUCLEOTIDE SEQUENCE</scope>
    <source>
        <strain evidence="1">K_DeepCast_65m_m2_066</strain>
    </source>
</reference>
<dbReference type="Proteomes" id="UP000712673">
    <property type="component" value="Unassembled WGS sequence"/>
</dbReference>
<proteinExistence type="predicted"/>
<dbReference type="EMBL" id="VGLS01000296">
    <property type="protein sequence ID" value="MBM3224307.1"/>
    <property type="molecule type" value="Genomic_DNA"/>
</dbReference>
<dbReference type="InterPro" id="IPR010985">
    <property type="entry name" value="Ribbon_hlx_hlx"/>
</dbReference>
<organism evidence="1 2">
    <name type="scientific">Tectimicrobiota bacterium</name>
    <dbReference type="NCBI Taxonomy" id="2528274"/>
    <lineage>
        <taxon>Bacteria</taxon>
        <taxon>Pseudomonadati</taxon>
        <taxon>Nitrospinota/Tectimicrobiota group</taxon>
        <taxon>Candidatus Tectimicrobiota</taxon>
    </lineage>
</organism>
<dbReference type="AlphaFoldDB" id="A0A938B0Y6"/>
<protein>
    <submittedName>
        <fullName evidence="1">Toxin-antitoxin system protein</fullName>
    </submittedName>
</protein>
<dbReference type="SUPFAM" id="SSF47598">
    <property type="entry name" value="Ribbon-helix-helix"/>
    <property type="match status" value="1"/>
</dbReference>
<evidence type="ECO:0000313" key="2">
    <source>
        <dbReference type="Proteomes" id="UP000712673"/>
    </source>
</evidence>
<sequence length="82" mass="9180">MTTTTIRVSLHIRDVLQELAQTSGNSMQAVLEQAVERYRRQQLLEATNAAYATLRAAPDAWAALEQERQAWDPTLADGLQEP</sequence>